<keyword evidence="3" id="KW-0732">Signal</keyword>
<dbReference type="InterPro" id="IPR030678">
    <property type="entry name" value="Peptide/Ni-bd"/>
</dbReference>
<dbReference type="Proteomes" id="UP000231143">
    <property type="component" value="Unassembled WGS sequence"/>
</dbReference>
<reference evidence="6 7" key="1">
    <citation type="submission" date="2017-09" db="EMBL/GenBank/DDBJ databases">
        <title>Depth-based differentiation of microbial function through sediment-hosted aquifers and enrichment of novel symbionts in the deep terrestrial subsurface.</title>
        <authorList>
            <person name="Probst A.J."/>
            <person name="Ladd B."/>
            <person name="Jarett J.K."/>
            <person name="Geller-Mcgrath D.E."/>
            <person name="Sieber C.M."/>
            <person name="Emerson J.B."/>
            <person name="Anantharaman K."/>
            <person name="Thomas B.C."/>
            <person name="Malmstrom R."/>
            <person name="Stieglmeier M."/>
            <person name="Klingl A."/>
            <person name="Woyke T."/>
            <person name="Ryan C.M."/>
            <person name="Banfield J.F."/>
        </authorList>
    </citation>
    <scope>NUCLEOTIDE SEQUENCE [LARGE SCALE GENOMIC DNA]</scope>
    <source>
        <strain evidence="6">CG22_combo_CG10-13_8_21_14_all_36_13</strain>
    </source>
</reference>
<dbReference type="GO" id="GO:1904680">
    <property type="term" value="F:peptide transmembrane transporter activity"/>
    <property type="evidence" value="ECO:0007669"/>
    <property type="project" value="TreeGrafter"/>
</dbReference>
<evidence type="ECO:0000256" key="1">
    <source>
        <dbReference type="ARBA" id="ARBA00005695"/>
    </source>
</evidence>
<dbReference type="InterPro" id="IPR039424">
    <property type="entry name" value="SBP_5"/>
</dbReference>
<sequence>MNFSKETFLKRFEIKGANTLEETLHKMTMGEKVLFFFFVFLLMFSVISMMGKINKYITAEVPTEGGEMNEGVIGFPRFINPLLVSSDADRDLVALVYSGLMKADSSGNLIPDLAENYYVSDDGLEYRFIIKSTAQFHDGTPVTADDVIFTINKTRDPLIKSTKRPNWEGVNVEKISDKEILFTLKHAYSPFLENTTIGILPKHIWGNIDSEQFAFSSFNIDAIGSGPYMIEAVKRNSSGIPESYKLKSFKYYTLGKPHITNITLNFFSNEDSLISAFRSGKINAVNGISTDTAKTLSNNGYRVEQSPLPRIFGVFLNQNQATIFTDISVRKALATAIDRKLIINEILNGYGTPITSPIPGYALNQSLAGEGVYVKINDNSIKSGPIQKAEEILENAGWKLNADTGIREKKIKGGSQELVFTVATSNAAELKAVAEMIKRSWESIGAKVNIELYEIGTLNQEVIRPRKYDALLFGEIIGREMDLFAFWHSSQRNDPGLNVALYANITADKMLEKIRLTDDKETRAESFEIFEEEIQKDIPAIFLYSPDFIYAIPKHIKGVMLGTITTPSERFLEVHNWYINTERVWKFLTKDNSL</sequence>
<evidence type="ECO:0000256" key="4">
    <source>
        <dbReference type="SAM" id="Phobius"/>
    </source>
</evidence>
<dbReference type="EMBL" id="PCTT01000027">
    <property type="protein sequence ID" value="PIP87081.1"/>
    <property type="molecule type" value="Genomic_DNA"/>
</dbReference>
<dbReference type="Gene3D" id="3.40.190.10">
    <property type="entry name" value="Periplasmic binding protein-like II"/>
    <property type="match status" value="1"/>
</dbReference>
<dbReference type="Gene3D" id="3.90.76.10">
    <property type="entry name" value="Dipeptide-binding Protein, Domain 1"/>
    <property type="match status" value="1"/>
</dbReference>
<dbReference type="SUPFAM" id="SSF53850">
    <property type="entry name" value="Periplasmic binding protein-like II"/>
    <property type="match status" value="1"/>
</dbReference>
<name>A0A2H0DYM4_9BACT</name>
<proteinExistence type="inferred from homology"/>
<accession>A0A2H0DYM4</accession>
<keyword evidence="4" id="KW-0472">Membrane</keyword>
<evidence type="ECO:0000256" key="2">
    <source>
        <dbReference type="ARBA" id="ARBA00022448"/>
    </source>
</evidence>
<keyword evidence="2" id="KW-0813">Transport</keyword>
<dbReference type="PANTHER" id="PTHR30290:SF9">
    <property type="entry name" value="OLIGOPEPTIDE-BINDING PROTEIN APPA"/>
    <property type="match status" value="1"/>
</dbReference>
<dbReference type="PANTHER" id="PTHR30290">
    <property type="entry name" value="PERIPLASMIC BINDING COMPONENT OF ABC TRANSPORTER"/>
    <property type="match status" value="1"/>
</dbReference>
<dbReference type="Gene3D" id="3.10.105.10">
    <property type="entry name" value="Dipeptide-binding Protein, Domain 3"/>
    <property type="match status" value="1"/>
</dbReference>
<feature type="transmembrane region" description="Helical" evidence="4">
    <location>
        <begin position="33"/>
        <end position="51"/>
    </location>
</feature>
<dbReference type="AlphaFoldDB" id="A0A2H0DYM4"/>
<organism evidence="6 7">
    <name type="scientific">Candidatus Campbellbacteria bacterium CG22_combo_CG10-13_8_21_14_all_36_13</name>
    <dbReference type="NCBI Taxonomy" id="1974529"/>
    <lineage>
        <taxon>Bacteria</taxon>
        <taxon>Candidatus Campbelliibacteriota</taxon>
    </lineage>
</organism>
<evidence type="ECO:0000313" key="7">
    <source>
        <dbReference type="Proteomes" id="UP000231143"/>
    </source>
</evidence>
<dbReference type="CDD" id="cd08513">
    <property type="entry name" value="PBP2_thermophilic_Hb8_like"/>
    <property type="match status" value="1"/>
</dbReference>
<comment type="caution">
    <text evidence="6">The sequence shown here is derived from an EMBL/GenBank/DDBJ whole genome shotgun (WGS) entry which is preliminary data.</text>
</comment>
<feature type="domain" description="Solute-binding protein family 5" evidence="5">
    <location>
        <begin position="109"/>
        <end position="474"/>
    </location>
</feature>
<protein>
    <recommendedName>
        <fullName evidence="5">Solute-binding protein family 5 domain-containing protein</fullName>
    </recommendedName>
</protein>
<dbReference type="Pfam" id="PF00496">
    <property type="entry name" value="SBP_bac_5"/>
    <property type="match status" value="1"/>
</dbReference>
<gene>
    <name evidence="6" type="ORF">COW81_02220</name>
</gene>
<dbReference type="GO" id="GO:0043190">
    <property type="term" value="C:ATP-binding cassette (ABC) transporter complex"/>
    <property type="evidence" value="ECO:0007669"/>
    <property type="project" value="InterPro"/>
</dbReference>
<keyword evidence="4" id="KW-0812">Transmembrane</keyword>
<comment type="similarity">
    <text evidence="1">Belongs to the bacterial solute-binding protein 5 family.</text>
</comment>
<dbReference type="GO" id="GO:0042597">
    <property type="term" value="C:periplasmic space"/>
    <property type="evidence" value="ECO:0007669"/>
    <property type="project" value="UniProtKB-ARBA"/>
</dbReference>
<keyword evidence="4" id="KW-1133">Transmembrane helix</keyword>
<evidence type="ECO:0000259" key="5">
    <source>
        <dbReference type="Pfam" id="PF00496"/>
    </source>
</evidence>
<dbReference type="GO" id="GO:0015833">
    <property type="term" value="P:peptide transport"/>
    <property type="evidence" value="ECO:0007669"/>
    <property type="project" value="TreeGrafter"/>
</dbReference>
<evidence type="ECO:0000313" key="6">
    <source>
        <dbReference type="EMBL" id="PIP87081.1"/>
    </source>
</evidence>
<dbReference type="PIRSF" id="PIRSF002741">
    <property type="entry name" value="MppA"/>
    <property type="match status" value="1"/>
</dbReference>
<dbReference type="InterPro" id="IPR000914">
    <property type="entry name" value="SBP_5_dom"/>
</dbReference>
<evidence type="ECO:0000256" key="3">
    <source>
        <dbReference type="ARBA" id="ARBA00022729"/>
    </source>
</evidence>